<feature type="non-terminal residue" evidence="10">
    <location>
        <position position="46"/>
    </location>
</feature>
<comment type="caution">
    <text evidence="10">The sequence shown here is derived from an EMBL/GenBank/DDBJ whole genome shotgun (WGS) entry which is preliminary data.</text>
</comment>
<evidence type="ECO:0000256" key="7">
    <source>
        <dbReference type="ARBA" id="ARBA00023169"/>
    </source>
</evidence>
<dbReference type="Proteomes" id="UP000294017">
    <property type="component" value="Unassembled WGS sequence"/>
</dbReference>
<dbReference type="AlphaFoldDB" id="A0AB37XTV0"/>
<keyword evidence="2" id="KW-1003">Cell membrane</keyword>
<protein>
    <submittedName>
        <fullName evidence="10">Capsular biosynthesis protein</fullName>
    </submittedName>
</protein>
<keyword evidence="6 8" id="KW-0472">Membrane</keyword>
<feature type="domain" description="Polysaccharide chain length determinant N-terminal" evidence="9">
    <location>
        <begin position="4"/>
        <end position="46"/>
    </location>
</feature>
<evidence type="ECO:0000256" key="5">
    <source>
        <dbReference type="ARBA" id="ARBA00022989"/>
    </source>
</evidence>
<dbReference type="GO" id="GO:0000271">
    <property type="term" value="P:polysaccharide biosynthetic process"/>
    <property type="evidence" value="ECO:0007669"/>
    <property type="project" value="UniProtKB-KW"/>
</dbReference>
<comment type="subcellular location">
    <subcellularLocation>
        <location evidence="1">Cell membrane</location>
        <topology evidence="1">Multi-pass membrane protein</topology>
    </subcellularLocation>
</comment>
<evidence type="ECO:0000256" key="1">
    <source>
        <dbReference type="ARBA" id="ARBA00004651"/>
    </source>
</evidence>
<keyword evidence="5 8" id="KW-1133">Transmembrane helix</keyword>
<name>A0AB37XTV0_STAAU</name>
<keyword evidence="4" id="KW-0972">Capsule biogenesis/degradation</keyword>
<evidence type="ECO:0000256" key="3">
    <source>
        <dbReference type="ARBA" id="ARBA00022692"/>
    </source>
</evidence>
<evidence type="ECO:0000256" key="4">
    <source>
        <dbReference type="ARBA" id="ARBA00022903"/>
    </source>
</evidence>
<keyword evidence="3 8" id="KW-0812">Transmembrane</keyword>
<organism evidence="10 11">
    <name type="scientific">Staphylococcus aureus</name>
    <dbReference type="NCBI Taxonomy" id="1280"/>
    <lineage>
        <taxon>Bacteria</taxon>
        <taxon>Bacillati</taxon>
        <taxon>Bacillota</taxon>
        <taxon>Bacilli</taxon>
        <taxon>Bacillales</taxon>
        <taxon>Staphylococcaceae</taxon>
        <taxon>Staphylococcus</taxon>
    </lineage>
</organism>
<evidence type="ECO:0000259" key="9">
    <source>
        <dbReference type="Pfam" id="PF02706"/>
    </source>
</evidence>
<feature type="transmembrane region" description="Helical" evidence="8">
    <location>
        <begin position="20"/>
        <end position="40"/>
    </location>
</feature>
<dbReference type="InterPro" id="IPR003856">
    <property type="entry name" value="LPS_length_determ_N"/>
</dbReference>
<dbReference type="RefSeq" id="WP_242509693.1">
    <property type="nucleotide sequence ID" value="NZ_JAHNFW010000052.1"/>
</dbReference>
<dbReference type="Pfam" id="PF02706">
    <property type="entry name" value="Wzz"/>
    <property type="match status" value="1"/>
</dbReference>
<sequence>MESTLELTKIKEVLQKNLKILIILPLLFLIISAIVTFFVLSPKYQA</sequence>
<dbReference type="GO" id="GO:0005886">
    <property type="term" value="C:plasma membrane"/>
    <property type="evidence" value="ECO:0007669"/>
    <property type="project" value="UniProtKB-SubCell"/>
</dbReference>
<gene>
    <name evidence="10" type="ORF">EIH03_09810</name>
</gene>
<evidence type="ECO:0000313" key="10">
    <source>
        <dbReference type="EMBL" id="RZI06607.1"/>
    </source>
</evidence>
<reference evidence="10 11" key="1">
    <citation type="submission" date="2018-11" db="EMBL/GenBank/DDBJ databases">
        <title>Genomic profiling of Staphylococcus species from a Poultry farm system in KwaZulu-Natal, South Africa.</title>
        <authorList>
            <person name="Amoako D.G."/>
            <person name="Somboro A.M."/>
            <person name="Abia A.L.K."/>
            <person name="Bester L.A."/>
            <person name="Essack S.Y."/>
        </authorList>
    </citation>
    <scope>NUCLEOTIDE SEQUENCE [LARGE SCALE GENOMIC DNA]</scope>
    <source>
        <strain evidence="10 11">SA12</strain>
    </source>
</reference>
<evidence type="ECO:0000256" key="2">
    <source>
        <dbReference type="ARBA" id="ARBA00022475"/>
    </source>
</evidence>
<proteinExistence type="predicted"/>
<accession>A0AB37XTV0</accession>
<evidence type="ECO:0000256" key="6">
    <source>
        <dbReference type="ARBA" id="ARBA00023136"/>
    </source>
</evidence>
<dbReference type="EMBL" id="RQTF01000180">
    <property type="protein sequence ID" value="RZI06607.1"/>
    <property type="molecule type" value="Genomic_DNA"/>
</dbReference>
<evidence type="ECO:0000313" key="11">
    <source>
        <dbReference type="Proteomes" id="UP000294017"/>
    </source>
</evidence>
<keyword evidence="7" id="KW-0270">Exopolysaccharide synthesis</keyword>
<evidence type="ECO:0000256" key="8">
    <source>
        <dbReference type="SAM" id="Phobius"/>
    </source>
</evidence>